<dbReference type="FunFam" id="3.40.50.300:FF:000398">
    <property type="entry name" value="Type IV pilus assembly ATPase PilB"/>
    <property type="match status" value="1"/>
</dbReference>
<evidence type="ECO:0000313" key="5">
    <source>
        <dbReference type="EMBL" id="MZP28494.1"/>
    </source>
</evidence>
<dbReference type="Proteomes" id="UP000463470">
    <property type="component" value="Unassembled WGS sequence"/>
</dbReference>
<dbReference type="FunFam" id="3.30.450.90:FF:000001">
    <property type="entry name" value="Type II secretion system ATPase GspE"/>
    <property type="match status" value="1"/>
</dbReference>
<keyword evidence="3" id="KW-0067">ATP-binding</keyword>
<dbReference type="SMART" id="SM00382">
    <property type="entry name" value="AAA"/>
    <property type="match status" value="1"/>
</dbReference>
<gene>
    <name evidence="5" type="ORF">GTO91_01985</name>
</gene>
<evidence type="ECO:0000259" key="4">
    <source>
        <dbReference type="PROSITE" id="PS00662"/>
    </source>
</evidence>
<dbReference type="FunFam" id="3.30.300.160:FF:000002">
    <property type="entry name" value="Type II secretion system protein E"/>
    <property type="match status" value="1"/>
</dbReference>
<dbReference type="Pfam" id="PF00437">
    <property type="entry name" value="T2SSE"/>
    <property type="match status" value="1"/>
</dbReference>
<dbReference type="OrthoDB" id="9808272at2"/>
<dbReference type="Gene3D" id="3.40.50.300">
    <property type="entry name" value="P-loop containing nucleotide triphosphate hydrolases"/>
    <property type="match status" value="1"/>
</dbReference>
<dbReference type="EMBL" id="WXEY01000001">
    <property type="protein sequence ID" value="MZP28494.1"/>
    <property type="molecule type" value="Genomic_DNA"/>
</dbReference>
<comment type="caution">
    <text evidence="5">The sequence shown here is derived from an EMBL/GenBank/DDBJ whole genome shotgun (WGS) entry which is preliminary data.</text>
</comment>
<dbReference type="InterPro" id="IPR001482">
    <property type="entry name" value="T2SS/T4SS_dom"/>
</dbReference>
<evidence type="ECO:0000313" key="6">
    <source>
        <dbReference type="Proteomes" id="UP000463470"/>
    </source>
</evidence>
<dbReference type="InterPro" id="IPR003593">
    <property type="entry name" value="AAA+_ATPase"/>
</dbReference>
<organism evidence="5 6">
    <name type="scientific">Heliomicrobium undosum</name>
    <dbReference type="NCBI Taxonomy" id="121734"/>
    <lineage>
        <taxon>Bacteria</taxon>
        <taxon>Bacillati</taxon>
        <taxon>Bacillota</taxon>
        <taxon>Clostridia</taxon>
        <taxon>Eubacteriales</taxon>
        <taxon>Heliobacteriaceae</taxon>
        <taxon>Heliomicrobium</taxon>
    </lineage>
</organism>
<dbReference type="InterPro" id="IPR037257">
    <property type="entry name" value="T2SS_E_N_sf"/>
</dbReference>
<dbReference type="GO" id="GO:0016887">
    <property type="term" value="F:ATP hydrolysis activity"/>
    <property type="evidence" value="ECO:0007669"/>
    <property type="project" value="TreeGrafter"/>
</dbReference>
<dbReference type="Gene3D" id="3.30.300.160">
    <property type="entry name" value="Type II secretion system, protein E, N-terminal domain"/>
    <property type="match status" value="1"/>
</dbReference>
<evidence type="ECO:0000256" key="2">
    <source>
        <dbReference type="ARBA" id="ARBA00022741"/>
    </source>
</evidence>
<comment type="similarity">
    <text evidence="1">Belongs to the GSP E family.</text>
</comment>
<dbReference type="Pfam" id="PF05157">
    <property type="entry name" value="MshEN"/>
    <property type="match status" value="1"/>
</dbReference>
<evidence type="ECO:0000256" key="3">
    <source>
        <dbReference type="ARBA" id="ARBA00022840"/>
    </source>
</evidence>
<protein>
    <submittedName>
        <fullName evidence="5">Type II secretion system protein GspE</fullName>
    </submittedName>
</protein>
<dbReference type="InterPro" id="IPR007831">
    <property type="entry name" value="T2SS_GspE_N"/>
</dbReference>
<dbReference type="GO" id="GO:0005886">
    <property type="term" value="C:plasma membrane"/>
    <property type="evidence" value="ECO:0007669"/>
    <property type="project" value="TreeGrafter"/>
</dbReference>
<evidence type="ECO:0000256" key="1">
    <source>
        <dbReference type="ARBA" id="ARBA00006611"/>
    </source>
</evidence>
<dbReference type="GO" id="GO:0005524">
    <property type="term" value="F:ATP binding"/>
    <property type="evidence" value="ECO:0007669"/>
    <property type="project" value="UniProtKB-KW"/>
</dbReference>
<dbReference type="SUPFAM" id="SSF160246">
    <property type="entry name" value="EspE N-terminal domain-like"/>
    <property type="match status" value="1"/>
</dbReference>
<dbReference type="RefSeq" id="WP_161253999.1">
    <property type="nucleotide sequence ID" value="NZ_WXEY01000001.1"/>
</dbReference>
<keyword evidence="6" id="KW-1185">Reference proteome</keyword>
<dbReference type="Gene3D" id="3.30.450.90">
    <property type="match status" value="1"/>
</dbReference>
<feature type="domain" description="Bacterial type II secretion system protein E" evidence="4">
    <location>
        <begin position="386"/>
        <end position="400"/>
    </location>
</feature>
<dbReference type="PROSITE" id="PS00662">
    <property type="entry name" value="T2SP_E"/>
    <property type="match status" value="1"/>
</dbReference>
<dbReference type="CDD" id="cd01129">
    <property type="entry name" value="PulE-GspE-like"/>
    <property type="match status" value="1"/>
</dbReference>
<reference evidence="5 6" key="1">
    <citation type="submission" date="2020-01" db="EMBL/GenBank/DDBJ databases">
        <title>Whole-genome sequence of Heliobacterium undosum DSM 13378.</title>
        <authorList>
            <person name="Kyndt J.A."/>
            <person name="Meyer T.E."/>
        </authorList>
    </citation>
    <scope>NUCLEOTIDE SEQUENCE [LARGE SCALE GENOMIC DNA]</scope>
    <source>
        <strain evidence="5 6">DSM 13378</strain>
    </source>
</reference>
<name>A0A845L133_9FIRM</name>
<dbReference type="InterPro" id="IPR027417">
    <property type="entry name" value="P-loop_NTPase"/>
</dbReference>
<keyword evidence="2" id="KW-0547">Nucleotide-binding</keyword>
<dbReference type="AlphaFoldDB" id="A0A845L133"/>
<dbReference type="SUPFAM" id="SSF52540">
    <property type="entry name" value="P-loop containing nucleoside triphosphate hydrolases"/>
    <property type="match status" value="1"/>
</dbReference>
<dbReference type="PANTHER" id="PTHR30258:SF1">
    <property type="entry name" value="PROTEIN TRANSPORT PROTEIN HOFB HOMOLOG"/>
    <property type="match status" value="1"/>
</dbReference>
<proteinExistence type="inferred from homology"/>
<accession>A0A845L133</accession>
<sequence length="570" mass="63316">MAATNRRKLGDLLKEYNLITDEQLQQALAEQRRKGERLGQALVRLGFVTPQMINEVLEFQLGIPTISLLHYQLNPEVFKLLPENLCRRHKCLPVKRVGNRLTVAMADPLNLLALDDIKMATNLEIDQAIVAEEELDQVFEKIYGLNEDQEADIKRLEVEANRTEEESAIIDLGELERITAVGDAPIIRVVNTILQQGAKEGASDIHVEPQEGGVRVRFRCDGILRDVLTLPKASHPALLSRIKLLAKMNIAEKRLPQDGRIQTKLGDKMIDLRVSTLPAIHGEKCVIRLLDKSNVLFDLRQLGFQEETLKRYEMLVRNPYGMVLITGPTGSGKTTTLYASINEINTPEKNIVTIEDPVEYVLDGVNQVQVNMRAGLDFASGLRSVLRQDPDVILVGEIRDRETAEIGVRAATTGHLVFSTLHTNDAAGSVNRLIDMGVEPFLVASSLVGVVAQRLVRRVCANCKRPYTPEPGSAERIYLGVPDDAPLTLFRGRGCMACNNTGYRKRVAIHEVLTITSAQRKLIMERASADAIAAQAIRDGMIPISQDGLNKVRQGLTTVQEILRVAYVNE</sequence>
<dbReference type="PANTHER" id="PTHR30258">
    <property type="entry name" value="TYPE II SECRETION SYSTEM PROTEIN GSPE-RELATED"/>
    <property type="match status" value="1"/>
</dbReference>